<evidence type="ECO:0000256" key="1">
    <source>
        <dbReference type="SAM" id="Phobius"/>
    </source>
</evidence>
<keyword evidence="1" id="KW-0812">Transmembrane</keyword>
<sequence>MKNLTKEIEKIKERNKRVEADKAWEISWTRRIFIAVSTYVLISIFLIIIRVEKPFLSAVIPAVAYLLSTFSLTILKSHWLKNRK</sequence>
<gene>
    <name evidence="2" type="ORF">UX13_C0034G0003</name>
</gene>
<dbReference type="Proteomes" id="UP000034329">
    <property type="component" value="Unassembled WGS sequence"/>
</dbReference>
<protein>
    <submittedName>
        <fullName evidence="2">Uncharacterized protein</fullName>
    </submittedName>
</protein>
<feature type="transmembrane region" description="Helical" evidence="1">
    <location>
        <begin position="55"/>
        <end position="75"/>
    </location>
</feature>
<reference evidence="2 3" key="1">
    <citation type="journal article" date="2015" name="Nature">
        <title>rRNA introns, odd ribosomes, and small enigmatic genomes across a large radiation of phyla.</title>
        <authorList>
            <person name="Brown C.T."/>
            <person name="Hug L.A."/>
            <person name="Thomas B.C."/>
            <person name="Sharon I."/>
            <person name="Castelle C.J."/>
            <person name="Singh A."/>
            <person name="Wilkins M.J."/>
            <person name="Williams K.H."/>
            <person name="Banfield J.F."/>
        </authorList>
    </citation>
    <scope>NUCLEOTIDE SEQUENCE [LARGE SCALE GENOMIC DNA]</scope>
</reference>
<organism evidence="2 3">
    <name type="scientific">Candidatus Woesebacteria bacterium GW2011_GWB1_45_5</name>
    <dbReference type="NCBI Taxonomy" id="1618581"/>
    <lineage>
        <taxon>Bacteria</taxon>
        <taxon>Candidatus Woeseibacteriota</taxon>
    </lineage>
</organism>
<keyword evidence="1" id="KW-1133">Transmembrane helix</keyword>
<evidence type="ECO:0000313" key="3">
    <source>
        <dbReference type="Proteomes" id="UP000034329"/>
    </source>
</evidence>
<accession>A0A0G1MMU9</accession>
<feature type="transmembrane region" description="Helical" evidence="1">
    <location>
        <begin position="32"/>
        <end position="49"/>
    </location>
</feature>
<name>A0A0G1MMU9_9BACT</name>
<proteinExistence type="predicted"/>
<dbReference type="AlphaFoldDB" id="A0A0G1MMU9"/>
<keyword evidence="1" id="KW-0472">Membrane</keyword>
<evidence type="ECO:0000313" key="2">
    <source>
        <dbReference type="EMBL" id="KKU09656.1"/>
    </source>
</evidence>
<dbReference type="EMBL" id="LCLA01000034">
    <property type="protein sequence ID" value="KKU09656.1"/>
    <property type="molecule type" value="Genomic_DNA"/>
</dbReference>
<comment type="caution">
    <text evidence="2">The sequence shown here is derived from an EMBL/GenBank/DDBJ whole genome shotgun (WGS) entry which is preliminary data.</text>
</comment>